<dbReference type="Gene3D" id="6.10.250.790">
    <property type="match status" value="1"/>
</dbReference>
<dbReference type="Pfam" id="PF05164">
    <property type="entry name" value="ZapA"/>
    <property type="match status" value="1"/>
</dbReference>
<dbReference type="KEGG" id="lbt:AYR52_02305"/>
<reference evidence="1 2" key="1">
    <citation type="submission" date="2016-03" db="EMBL/GenBank/DDBJ databases">
        <title>Pediococcus and Lactobacillus from brewery environment - whole genome sequencing and assembly.</title>
        <authorList>
            <person name="Behr J."/>
            <person name="Geissler A.J."/>
            <person name="Vogel R.F."/>
        </authorList>
    </citation>
    <scope>NUCLEOTIDE SEQUENCE [LARGE SCALE GENOMIC DNA]</scope>
    <source>
        <strain evidence="1 2">TMW 1.1989</strain>
    </source>
</reference>
<dbReference type="GO" id="GO:0051301">
    <property type="term" value="P:cell division"/>
    <property type="evidence" value="ECO:0007669"/>
    <property type="project" value="UniProtKB-KW"/>
</dbReference>
<dbReference type="AlphaFoldDB" id="A0A192H315"/>
<evidence type="ECO:0000313" key="1">
    <source>
        <dbReference type="EMBL" id="ANK62617.1"/>
    </source>
</evidence>
<dbReference type="GeneID" id="42982080"/>
<dbReference type="InterPro" id="IPR036192">
    <property type="entry name" value="Cell_div_ZapA-like_sf"/>
</dbReference>
<proteinExistence type="predicted"/>
<dbReference type="RefSeq" id="WP_068223368.1">
    <property type="nucleotide sequence ID" value="NZ_CP014623.1"/>
</dbReference>
<keyword evidence="1" id="KW-0131">Cell cycle</keyword>
<evidence type="ECO:0000313" key="2">
    <source>
        <dbReference type="Proteomes" id="UP000078582"/>
    </source>
</evidence>
<keyword evidence="1" id="KW-0132">Cell division</keyword>
<dbReference type="EMBL" id="CP014873">
    <property type="protein sequence ID" value="ANK62617.1"/>
    <property type="molecule type" value="Genomic_DNA"/>
</dbReference>
<organism evidence="1 2">
    <name type="scientific">Loigolactobacillus backii</name>
    <dbReference type="NCBI Taxonomy" id="375175"/>
    <lineage>
        <taxon>Bacteria</taxon>
        <taxon>Bacillati</taxon>
        <taxon>Bacillota</taxon>
        <taxon>Bacilli</taxon>
        <taxon>Lactobacillales</taxon>
        <taxon>Lactobacillaceae</taxon>
        <taxon>Loigolactobacillus</taxon>
    </lineage>
</organism>
<protein>
    <submittedName>
        <fullName evidence="1">Cell division protein FtsZ</fullName>
    </submittedName>
</protein>
<accession>A0A192H315</accession>
<dbReference type="InterPro" id="IPR053712">
    <property type="entry name" value="Bac_CellDiv_Activator"/>
</dbReference>
<gene>
    <name evidence="1" type="ORF">AYR53_07420</name>
</gene>
<dbReference type="STRING" id="375175.AYR53_07420"/>
<name>A0A192H315_9LACO</name>
<keyword evidence="2" id="KW-1185">Reference proteome</keyword>
<dbReference type="OrthoDB" id="2139724at2"/>
<sequence>MAENKRRFKVVIGGKSYIIIGDATDAHMQTVAKLVNNQLGQIKDVAADLSDEQAAVLLAINTVSGQLKLQAQIDALRDQLNNRSKND</sequence>
<dbReference type="Proteomes" id="UP000078582">
    <property type="component" value="Chromosome"/>
</dbReference>
<dbReference type="InterPro" id="IPR007838">
    <property type="entry name" value="Cell_div_ZapA-like"/>
</dbReference>
<dbReference type="SUPFAM" id="SSF102829">
    <property type="entry name" value="Cell division protein ZapA-like"/>
    <property type="match status" value="1"/>
</dbReference>